<evidence type="ECO:0000313" key="3">
    <source>
        <dbReference type="Proteomes" id="UP001152799"/>
    </source>
</evidence>
<dbReference type="AlphaFoldDB" id="A0A9N9MS48"/>
<evidence type="ECO:0000256" key="1">
    <source>
        <dbReference type="SAM" id="MobiDB-lite"/>
    </source>
</evidence>
<feature type="region of interest" description="Disordered" evidence="1">
    <location>
        <begin position="1"/>
        <end position="40"/>
    </location>
</feature>
<gene>
    <name evidence="2" type="ORF">CEUTPL_LOCUS9241</name>
</gene>
<accession>A0A9N9MS48</accession>
<dbReference type="OrthoDB" id="6783693at2759"/>
<reference evidence="2" key="1">
    <citation type="submission" date="2022-01" db="EMBL/GenBank/DDBJ databases">
        <authorList>
            <person name="King R."/>
        </authorList>
    </citation>
    <scope>NUCLEOTIDE SEQUENCE</scope>
</reference>
<protein>
    <submittedName>
        <fullName evidence="2">Uncharacterized protein</fullName>
    </submittedName>
</protein>
<organism evidence="2 3">
    <name type="scientific">Ceutorhynchus assimilis</name>
    <name type="common">cabbage seed weevil</name>
    <dbReference type="NCBI Taxonomy" id="467358"/>
    <lineage>
        <taxon>Eukaryota</taxon>
        <taxon>Metazoa</taxon>
        <taxon>Ecdysozoa</taxon>
        <taxon>Arthropoda</taxon>
        <taxon>Hexapoda</taxon>
        <taxon>Insecta</taxon>
        <taxon>Pterygota</taxon>
        <taxon>Neoptera</taxon>
        <taxon>Endopterygota</taxon>
        <taxon>Coleoptera</taxon>
        <taxon>Polyphaga</taxon>
        <taxon>Cucujiformia</taxon>
        <taxon>Curculionidae</taxon>
        <taxon>Ceutorhynchinae</taxon>
        <taxon>Ceutorhynchus</taxon>
    </lineage>
</organism>
<dbReference type="Proteomes" id="UP001152799">
    <property type="component" value="Chromosome 5"/>
</dbReference>
<evidence type="ECO:0000313" key="2">
    <source>
        <dbReference type="EMBL" id="CAG9768717.1"/>
    </source>
</evidence>
<sequence>MGEISTETINMKKPVKNKKRKAIEEESESDKSLYNSSSCEEVTDIEDQMKNEKEEENFITGLVNVNDYVLV</sequence>
<proteinExistence type="predicted"/>
<name>A0A9N9MS48_9CUCU</name>
<dbReference type="EMBL" id="OU892281">
    <property type="protein sequence ID" value="CAG9768717.1"/>
    <property type="molecule type" value="Genomic_DNA"/>
</dbReference>
<keyword evidence="3" id="KW-1185">Reference proteome</keyword>